<dbReference type="InterPro" id="IPR016040">
    <property type="entry name" value="NAD(P)-bd_dom"/>
</dbReference>
<dbReference type="RefSeq" id="WP_188894043.1">
    <property type="nucleotide sequence ID" value="NZ_BMMZ01000002.1"/>
</dbReference>
<dbReference type="Gene3D" id="3.40.50.720">
    <property type="entry name" value="NAD(P)-binding Rossmann-like Domain"/>
    <property type="match status" value="1"/>
</dbReference>
<reference evidence="2" key="2">
    <citation type="submission" date="2020-09" db="EMBL/GenBank/DDBJ databases">
        <authorList>
            <person name="Sun Q."/>
            <person name="Zhou Y."/>
        </authorList>
    </citation>
    <scope>NUCLEOTIDE SEQUENCE</scope>
    <source>
        <strain evidence="2">CGMCC 4.7306</strain>
    </source>
</reference>
<name>A0A917S480_9ACTN</name>
<keyword evidence="3" id="KW-1185">Reference proteome</keyword>
<dbReference type="EMBL" id="BMMZ01000002">
    <property type="protein sequence ID" value="GGL53298.1"/>
    <property type="molecule type" value="Genomic_DNA"/>
</dbReference>
<dbReference type="InterPro" id="IPR036291">
    <property type="entry name" value="NAD(P)-bd_dom_sf"/>
</dbReference>
<sequence>MKIAVAGSSGLIGSQVCRLTEASGHQIVRMSRTDGIDLLDVEAVTKALTGVEAVIDVSRPAQMELSAARNFFEMVARNLGDAGRATGVQRTVVLSIVGIEDGQDYDWYIATLAHEQAIRDHAPGARVLRTTQFHEFPGQALQRALVGREPTGTVEIMDVPTQPVDSAEVARALLEIAIDPDAGSRQLAGPQQERLVDLVRELVVHDGLDLTVLPGPAPAVSMAAGSMLPGPDVPTAGVDWHTWLRDRRG</sequence>
<evidence type="ECO:0000313" key="2">
    <source>
        <dbReference type="EMBL" id="GGL53298.1"/>
    </source>
</evidence>
<evidence type="ECO:0000259" key="1">
    <source>
        <dbReference type="Pfam" id="PF13460"/>
    </source>
</evidence>
<dbReference type="SUPFAM" id="SSF51735">
    <property type="entry name" value="NAD(P)-binding Rossmann-fold domains"/>
    <property type="match status" value="1"/>
</dbReference>
<dbReference type="Proteomes" id="UP000613840">
    <property type="component" value="Unassembled WGS sequence"/>
</dbReference>
<evidence type="ECO:0000313" key="3">
    <source>
        <dbReference type="Proteomes" id="UP000613840"/>
    </source>
</evidence>
<organism evidence="2 3">
    <name type="scientific">Microlunatus endophyticus</name>
    <dbReference type="NCBI Taxonomy" id="1716077"/>
    <lineage>
        <taxon>Bacteria</taxon>
        <taxon>Bacillati</taxon>
        <taxon>Actinomycetota</taxon>
        <taxon>Actinomycetes</taxon>
        <taxon>Propionibacteriales</taxon>
        <taxon>Propionibacteriaceae</taxon>
        <taxon>Microlunatus</taxon>
    </lineage>
</organism>
<gene>
    <name evidence="2" type="ORF">GCM10011575_09630</name>
</gene>
<protein>
    <submittedName>
        <fullName evidence="2">Nucleoside-diphosphate sugar epimerase</fullName>
    </submittedName>
</protein>
<feature type="domain" description="NAD(P)-binding" evidence="1">
    <location>
        <begin position="36"/>
        <end position="177"/>
    </location>
</feature>
<comment type="caution">
    <text evidence="2">The sequence shown here is derived from an EMBL/GenBank/DDBJ whole genome shotgun (WGS) entry which is preliminary data.</text>
</comment>
<accession>A0A917S480</accession>
<dbReference type="AlphaFoldDB" id="A0A917S480"/>
<reference evidence="2" key="1">
    <citation type="journal article" date="2014" name="Int. J. Syst. Evol. Microbiol.">
        <title>Complete genome sequence of Corynebacterium casei LMG S-19264T (=DSM 44701T), isolated from a smear-ripened cheese.</title>
        <authorList>
            <consortium name="US DOE Joint Genome Institute (JGI-PGF)"/>
            <person name="Walter F."/>
            <person name="Albersmeier A."/>
            <person name="Kalinowski J."/>
            <person name="Ruckert C."/>
        </authorList>
    </citation>
    <scope>NUCLEOTIDE SEQUENCE</scope>
    <source>
        <strain evidence="2">CGMCC 4.7306</strain>
    </source>
</reference>
<proteinExistence type="predicted"/>
<dbReference type="Pfam" id="PF13460">
    <property type="entry name" value="NAD_binding_10"/>
    <property type="match status" value="1"/>
</dbReference>